<dbReference type="InterPro" id="IPR001387">
    <property type="entry name" value="Cro/C1-type_HTH"/>
</dbReference>
<dbReference type="InterPro" id="IPR010982">
    <property type="entry name" value="Lambda_DNA-bd_dom_sf"/>
</dbReference>
<protein>
    <recommendedName>
        <fullName evidence="2">HTH cro/C1-type domain-containing protein</fullName>
    </recommendedName>
</protein>
<dbReference type="GO" id="GO:0003677">
    <property type="term" value="F:DNA binding"/>
    <property type="evidence" value="ECO:0007669"/>
    <property type="project" value="InterPro"/>
</dbReference>
<reference evidence="3" key="1">
    <citation type="submission" date="2007-06" db="EMBL/GenBank/DDBJ databases">
        <title>Complete sequence of Marinomonas sp. MWYL1.</title>
        <authorList>
            <consortium name="US DOE Joint Genome Institute"/>
            <person name="Copeland A."/>
            <person name="Lucas S."/>
            <person name="Lapidus A."/>
            <person name="Barry K."/>
            <person name="Glavina del Rio T."/>
            <person name="Dalin E."/>
            <person name="Tice H."/>
            <person name="Pitluck S."/>
            <person name="Kiss H."/>
            <person name="Brettin T."/>
            <person name="Bruce D."/>
            <person name="Detter J.C."/>
            <person name="Han C."/>
            <person name="Schmutz J."/>
            <person name="Larimer F."/>
            <person name="Land M."/>
            <person name="Hauser L."/>
            <person name="Kyrpides N."/>
            <person name="Kim E."/>
            <person name="Johnston A.W.B."/>
            <person name="Todd J.D."/>
            <person name="Rogers R."/>
            <person name="Wexler M."/>
            <person name="Bond P.L."/>
            <person name="Li Y."/>
            <person name="Richardson P."/>
        </authorList>
    </citation>
    <scope>NUCLEOTIDE SEQUENCE [LARGE SCALE GENOMIC DNA]</scope>
    <source>
        <strain evidence="3">MWYL1</strain>
    </source>
</reference>
<gene>
    <name evidence="3" type="ordered locus">Mmwyl1_3719</name>
</gene>
<sequence>MSNKDGRIPLNVSLLKEQRRRCGLSQEKFAEQCLKQGLLVSMSSIKRAELGMNVLYRTAAHIAKFYDIPVETLLIDDAKNAPSDHPLSSHTPQKIGKSASEGDTKIDL</sequence>
<evidence type="ECO:0000259" key="2">
    <source>
        <dbReference type="PROSITE" id="PS50943"/>
    </source>
</evidence>
<name>A6W1P1_MARMS</name>
<feature type="domain" description="HTH cro/C1-type" evidence="2">
    <location>
        <begin position="15"/>
        <end position="73"/>
    </location>
</feature>
<dbReference type="eggNOG" id="COG3899">
    <property type="taxonomic scope" value="Bacteria"/>
</dbReference>
<evidence type="ECO:0000313" key="3">
    <source>
        <dbReference type="EMBL" id="ABR72620.1"/>
    </source>
</evidence>
<dbReference type="AlphaFoldDB" id="A6W1P1"/>
<dbReference type="CDD" id="cd00093">
    <property type="entry name" value="HTH_XRE"/>
    <property type="match status" value="1"/>
</dbReference>
<dbReference type="PROSITE" id="PS50943">
    <property type="entry name" value="HTH_CROC1"/>
    <property type="match status" value="1"/>
</dbReference>
<evidence type="ECO:0000256" key="1">
    <source>
        <dbReference type="SAM" id="MobiDB-lite"/>
    </source>
</evidence>
<organism evidence="3">
    <name type="scientific">Marinomonas sp. (strain MWYL1)</name>
    <dbReference type="NCBI Taxonomy" id="400668"/>
    <lineage>
        <taxon>Bacteria</taxon>
        <taxon>Pseudomonadati</taxon>
        <taxon>Pseudomonadota</taxon>
        <taxon>Gammaproteobacteria</taxon>
        <taxon>Oceanospirillales</taxon>
        <taxon>Oceanospirillaceae</taxon>
        <taxon>Marinomonas</taxon>
    </lineage>
</organism>
<dbReference type="HOGENOM" id="CLU_2193776_0_0_6"/>
<accession>A6W1P1</accession>
<dbReference type="Gene3D" id="1.10.260.40">
    <property type="entry name" value="lambda repressor-like DNA-binding domains"/>
    <property type="match status" value="1"/>
</dbReference>
<dbReference type="KEGG" id="mmw:Mmwyl1_3719"/>
<feature type="region of interest" description="Disordered" evidence="1">
    <location>
        <begin position="79"/>
        <end position="108"/>
    </location>
</feature>
<dbReference type="SUPFAM" id="SSF47413">
    <property type="entry name" value="lambda repressor-like DNA-binding domains"/>
    <property type="match status" value="1"/>
</dbReference>
<proteinExistence type="predicted"/>
<dbReference type="EMBL" id="CP000749">
    <property type="protein sequence ID" value="ABR72620.1"/>
    <property type="molecule type" value="Genomic_DNA"/>
</dbReference>
<dbReference type="STRING" id="400668.Mmwyl1_3719"/>